<sequence length="21" mass="2150">THAGPGAAGIAFFAKDEEVFD</sequence>
<dbReference type="AlphaFoldDB" id="J9FL85"/>
<accession>J9FL85</accession>
<organism evidence="1">
    <name type="scientific">gut metagenome</name>
    <dbReference type="NCBI Taxonomy" id="749906"/>
    <lineage>
        <taxon>unclassified sequences</taxon>
        <taxon>metagenomes</taxon>
        <taxon>organismal metagenomes</taxon>
    </lineage>
</organism>
<name>J9FL85_9ZZZZ</name>
<dbReference type="EMBL" id="AMCI01005950">
    <property type="protein sequence ID" value="EJW95183.1"/>
    <property type="molecule type" value="Genomic_DNA"/>
</dbReference>
<proteinExistence type="predicted"/>
<reference evidence="1" key="1">
    <citation type="journal article" date="2012" name="PLoS ONE">
        <title>Gene sets for utilization of primary and secondary nutrition supplies in the distal gut of endangered iberian lynx.</title>
        <authorList>
            <person name="Alcaide M."/>
            <person name="Messina E."/>
            <person name="Richter M."/>
            <person name="Bargiela R."/>
            <person name="Peplies J."/>
            <person name="Huws S.A."/>
            <person name="Newbold C.J."/>
            <person name="Golyshin P.N."/>
            <person name="Simon M.A."/>
            <person name="Lopez G."/>
            <person name="Yakimov M.M."/>
            <person name="Ferrer M."/>
        </authorList>
    </citation>
    <scope>NUCLEOTIDE SEQUENCE</scope>
</reference>
<comment type="caution">
    <text evidence="1">The sequence shown here is derived from an EMBL/GenBank/DDBJ whole genome shotgun (WGS) entry which is preliminary data.</text>
</comment>
<evidence type="ECO:0000313" key="1">
    <source>
        <dbReference type="EMBL" id="EJW95183.1"/>
    </source>
</evidence>
<gene>
    <name evidence="1" type="ORF">EVA_16710</name>
</gene>
<protein>
    <submittedName>
        <fullName evidence="1">Uncharacterized protein</fullName>
    </submittedName>
</protein>
<feature type="non-terminal residue" evidence="1">
    <location>
        <position position="1"/>
    </location>
</feature>